<dbReference type="PATRIC" id="fig|1230458.4.peg.2196"/>
<keyword evidence="3" id="KW-1185">Reference proteome</keyword>
<dbReference type="Gene3D" id="3.40.50.620">
    <property type="entry name" value="HUPs"/>
    <property type="match status" value="1"/>
</dbReference>
<dbReference type="CDD" id="cd00293">
    <property type="entry name" value="USP-like"/>
    <property type="match status" value="1"/>
</dbReference>
<name>L9ZWL1_9EURY</name>
<dbReference type="SUPFAM" id="SSF52402">
    <property type="entry name" value="Adenine nucleotide alpha hydrolases-like"/>
    <property type="match status" value="1"/>
</dbReference>
<dbReference type="Proteomes" id="UP000011648">
    <property type="component" value="Unassembled WGS sequence"/>
</dbReference>
<dbReference type="Pfam" id="PF00582">
    <property type="entry name" value="Usp"/>
    <property type="match status" value="1"/>
</dbReference>
<proteinExistence type="predicted"/>
<sequence length="154" mass="16343">MPAAFRRHTEATMTLTFDGTVIVPVADPDDGKQTTTALVSHLTDSSHVVLVNVIEKGGGTIDKASPEQRKEYADEIFAAARKPLADSPAVIESEVLYGTAVAETIFAAATERDAEAVVFSPRKSNRLVELLSGDVARQLVKNGSVPVVALPQNS</sequence>
<protein>
    <submittedName>
        <fullName evidence="2">UspA domain-containing protein</fullName>
    </submittedName>
</protein>
<evidence type="ECO:0000259" key="1">
    <source>
        <dbReference type="Pfam" id="PF00582"/>
    </source>
</evidence>
<reference evidence="2 3" key="1">
    <citation type="journal article" date="2014" name="PLoS Genet.">
        <title>Phylogenetically driven sequencing of extremely halophilic archaea reveals strategies for static and dynamic osmo-response.</title>
        <authorList>
            <person name="Becker E.A."/>
            <person name="Seitzer P.M."/>
            <person name="Tritt A."/>
            <person name="Larsen D."/>
            <person name="Krusor M."/>
            <person name="Yao A.I."/>
            <person name="Wu D."/>
            <person name="Madern D."/>
            <person name="Eisen J.A."/>
            <person name="Darling A.E."/>
            <person name="Facciotti M.T."/>
        </authorList>
    </citation>
    <scope>NUCLEOTIDE SEQUENCE [LARGE SCALE GENOMIC DNA]</scope>
    <source>
        <strain evidence="2 3">DSM 12281</strain>
    </source>
</reference>
<comment type="caution">
    <text evidence="2">The sequence shown here is derived from an EMBL/GenBank/DDBJ whole genome shotgun (WGS) entry which is preliminary data.</text>
</comment>
<accession>L9ZWL1</accession>
<dbReference type="InterPro" id="IPR014729">
    <property type="entry name" value="Rossmann-like_a/b/a_fold"/>
</dbReference>
<gene>
    <name evidence="2" type="ORF">C484_10966</name>
</gene>
<evidence type="ECO:0000313" key="3">
    <source>
        <dbReference type="Proteomes" id="UP000011648"/>
    </source>
</evidence>
<dbReference type="AlphaFoldDB" id="L9ZWL1"/>
<dbReference type="InterPro" id="IPR006016">
    <property type="entry name" value="UspA"/>
</dbReference>
<dbReference type="EMBL" id="AOIL01000042">
    <property type="protein sequence ID" value="ELY90739.1"/>
    <property type="molecule type" value="Genomic_DNA"/>
</dbReference>
<evidence type="ECO:0000313" key="2">
    <source>
        <dbReference type="EMBL" id="ELY90739.1"/>
    </source>
</evidence>
<feature type="domain" description="UspA" evidence="1">
    <location>
        <begin position="20"/>
        <end position="150"/>
    </location>
</feature>
<organism evidence="2 3">
    <name type="scientific">Natrialba taiwanensis DSM 12281</name>
    <dbReference type="NCBI Taxonomy" id="1230458"/>
    <lineage>
        <taxon>Archaea</taxon>
        <taxon>Methanobacteriati</taxon>
        <taxon>Methanobacteriota</taxon>
        <taxon>Stenosarchaea group</taxon>
        <taxon>Halobacteria</taxon>
        <taxon>Halobacteriales</taxon>
        <taxon>Natrialbaceae</taxon>
        <taxon>Natrialba</taxon>
    </lineage>
</organism>